<name>A0A1W1I0M8_9BACT</name>
<accession>A0A1W1I0M8</accession>
<dbReference type="Proteomes" id="UP000192042">
    <property type="component" value="Chromosome I"/>
</dbReference>
<dbReference type="RefSeq" id="WP_080885223.1">
    <property type="nucleotide sequence ID" value="NZ_LT828648.1"/>
</dbReference>
<dbReference type="NCBIfam" id="NF046097">
    <property type="entry name" value="CV_2116_dom"/>
    <property type="match status" value="1"/>
</dbReference>
<evidence type="ECO:0000313" key="1">
    <source>
        <dbReference type="EMBL" id="SLM46558.1"/>
    </source>
</evidence>
<gene>
    <name evidence="1" type="ORF">NSJP_0386</name>
</gene>
<keyword evidence="2" id="KW-1185">Reference proteome</keyword>
<dbReference type="KEGG" id="nja:NSJP_0386"/>
<evidence type="ECO:0000313" key="2">
    <source>
        <dbReference type="Proteomes" id="UP000192042"/>
    </source>
</evidence>
<dbReference type="OrthoDB" id="9969838at2"/>
<organism evidence="1 2">
    <name type="scientific">Nitrospira japonica</name>
    <dbReference type="NCBI Taxonomy" id="1325564"/>
    <lineage>
        <taxon>Bacteria</taxon>
        <taxon>Pseudomonadati</taxon>
        <taxon>Nitrospirota</taxon>
        <taxon>Nitrospiria</taxon>
        <taxon>Nitrospirales</taxon>
        <taxon>Nitrospiraceae</taxon>
        <taxon>Nitrospira</taxon>
    </lineage>
</organism>
<proteinExistence type="predicted"/>
<protein>
    <submittedName>
        <fullName evidence="1">Uncharacterized protein</fullName>
    </submittedName>
</protein>
<dbReference type="EMBL" id="LT828648">
    <property type="protein sequence ID" value="SLM46558.1"/>
    <property type="molecule type" value="Genomic_DNA"/>
</dbReference>
<dbReference type="AlphaFoldDB" id="A0A1W1I0M8"/>
<reference evidence="1 2" key="1">
    <citation type="submission" date="2017-03" db="EMBL/GenBank/DDBJ databases">
        <authorList>
            <person name="Afonso C.L."/>
            <person name="Miller P.J."/>
            <person name="Scott M.A."/>
            <person name="Spackman E."/>
            <person name="Goraichik I."/>
            <person name="Dimitrov K.M."/>
            <person name="Suarez D.L."/>
            <person name="Swayne D.E."/>
        </authorList>
    </citation>
    <scope>NUCLEOTIDE SEQUENCE [LARGE SCALE GENOMIC DNA]</scope>
    <source>
        <strain evidence="1">Genome sequencing of Nitrospira japonica strain NJ11</strain>
    </source>
</reference>
<sequence length="88" mass="10000">MKTVIHQGYTIKSFPQHGRTFNEWTISLEIFWRHKGTTRTRSFTADLPYGSEEEADLHGISYAQRIIDGNVPGLSVNETHASPLTCHN</sequence>